<feature type="domain" description="Toprim" evidence="11">
    <location>
        <begin position="9"/>
        <end position="119"/>
    </location>
</feature>
<comment type="subunit">
    <text evidence="10">Monomer.</text>
</comment>
<dbReference type="Gene3D" id="1.10.290.10">
    <property type="entry name" value="Topoisomerase I, domain 4"/>
    <property type="match status" value="1"/>
</dbReference>
<feature type="site" description="Interaction with DNA" evidence="10">
    <location>
        <position position="495"/>
    </location>
</feature>
<dbReference type="Proteomes" id="UP000003162">
    <property type="component" value="Unassembled WGS sequence"/>
</dbReference>
<evidence type="ECO:0000259" key="11">
    <source>
        <dbReference type="PROSITE" id="PS50880"/>
    </source>
</evidence>
<evidence type="ECO:0000256" key="3">
    <source>
        <dbReference type="ARBA" id="ARBA00022723"/>
    </source>
</evidence>
<keyword evidence="7 10" id="KW-0799">Topoisomerase</keyword>
<evidence type="ECO:0000256" key="2">
    <source>
        <dbReference type="ARBA" id="ARBA00009446"/>
    </source>
</evidence>
<gene>
    <name evidence="10 13" type="primary">topA</name>
    <name evidence="13" type="ORF">PEPMIC_00471</name>
</gene>
<dbReference type="GO" id="GO:0006265">
    <property type="term" value="P:DNA topological change"/>
    <property type="evidence" value="ECO:0007669"/>
    <property type="project" value="UniProtKB-UniRule"/>
</dbReference>
<dbReference type="eggNOG" id="COG0550">
    <property type="taxonomic scope" value="Bacteria"/>
</dbReference>
<feature type="site" description="Interaction with DNA" evidence="10">
    <location>
        <position position="310"/>
    </location>
</feature>
<evidence type="ECO:0000256" key="9">
    <source>
        <dbReference type="ARBA" id="ARBA00023235"/>
    </source>
</evidence>
<evidence type="ECO:0000313" key="13">
    <source>
        <dbReference type="EMBL" id="EDP24618.1"/>
    </source>
</evidence>
<dbReference type="InterPro" id="IPR034149">
    <property type="entry name" value="TOPRIM_TopoI"/>
</dbReference>
<dbReference type="SMART" id="SM00437">
    <property type="entry name" value="TOP1Ac"/>
    <property type="match status" value="1"/>
</dbReference>
<dbReference type="CDD" id="cd00186">
    <property type="entry name" value="TOP1Ac"/>
    <property type="match status" value="1"/>
</dbReference>
<sequence>MYKELVLYKNLVIVESPTKAKTVSKMLGSNYKVVASVGHIRDLPKSKMGIDIENNFEPEYINVRGKASKIKELKELYKNSENIYLATDPDREGEAISWHIAYLLGLDINDNNRIEFHEITKKSIKESIKNSRKIDMNLVNSQQARRVLDRLVGYKLSPILWKKIKSGLSAGRVQSATLKIICERQEEIDNFVPEEFWKIEGIHNVQNIEFKSLYYGEYENKKIVKKEIKNEKEALKVVEKTDKDNFIVEDVKKVKKERKPQPPFTTSTLQQEAGRKLGFSSSMTMSIAQQLYEGINVGKEGSVGLISYMRTDSTRISSEIVAEAIEYITENYGKNYASKGNEYNLKKKNSQDAHEGVRPSSIFRSPEKIKSYLTSNQYKLYKLIWERTVASQMKAESYESTQIVLNSNNCIYKLNGRYTLFDGFSKIYTSSDIKDEPLPKLEVKDVINAEKIEKSQHFTKPVANFTEASLVKKLEENGIGRPSTYASIINSLTSRFYILIENKKIIPTDLGKNVNKFLVSNFETIINEKFTMEMEEKLDEIAENKKDWKKVISDFYAVFETFLKRSEGDSEDYKIKDEVLDEKCPQCGKNLVIKKTKFGRFIGCSGFPDCNYIKKEVKDTGVKCPKCGGRIIEKISKKRKVFYGCENYPECDYAIWDKPIADKKCEKCGKFLVEVKNRFKHALKCSDENCDFEIDLKKKKNEK</sequence>
<keyword evidence="8 10" id="KW-0238">DNA-binding</keyword>
<dbReference type="PROSITE" id="PS50880">
    <property type="entry name" value="TOPRIM"/>
    <property type="match status" value="1"/>
</dbReference>
<dbReference type="SMART" id="SM00493">
    <property type="entry name" value="TOPRIM"/>
    <property type="match status" value="1"/>
</dbReference>
<dbReference type="InterPro" id="IPR005733">
    <property type="entry name" value="TopoI_bac-type"/>
</dbReference>
<evidence type="ECO:0000313" key="14">
    <source>
        <dbReference type="Proteomes" id="UP000003162"/>
    </source>
</evidence>
<comment type="catalytic activity">
    <reaction evidence="1 10">
        <text>ATP-independent breakage of single-stranded DNA, followed by passage and rejoining.</text>
        <dbReference type="EC" id="5.6.2.1"/>
    </reaction>
</comment>
<organism evidence="13 14">
    <name type="scientific">Parvimonas micra ATCC 33270</name>
    <dbReference type="NCBI Taxonomy" id="411465"/>
    <lineage>
        <taxon>Bacteria</taxon>
        <taxon>Bacillati</taxon>
        <taxon>Bacillota</taxon>
        <taxon>Tissierellia</taxon>
        <taxon>Tissierellales</taxon>
        <taxon>Peptoniphilaceae</taxon>
        <taxon>Parvimonas</taxon>
    </lineage>
</organism>
<feature type="site" description="Interaction with DNA" evidence="10">
    <location>
        <position position="145"/>
    </location>
</feature>
<reference evidence="13 14" key="2">
    <citation type="submission" date="2007-09" db="EMBL/GenBank/DDBJ databases">
        <authorList>
            <person name="Fulton L."/>
            <person name="Clifton S."/>
            <person name="Fulton B."/>
            <person name="Xu J."/>
            <person name="Minx P."/>
            <person name="Pepin K.H."/>
            <person name="Johnson M."/>
            <person name="Thiruvilangam P."/>
            <person name="Bhonagiri V."/>
            <person name="Nash W.E."/>
            <person name="Mardis E.R."/>
            <person name="Wilson R.K."/>
        </authorList>
    </citation>
    <scope>NUCLEOTIDE SEQUENCE [LARGE SCALE GENOMIC DNA]</scope>
    <source>
        <strain evidence="13 14">ATCC 33270</strain>
    </source>
</reference>
<keyword evidence="3" id="KW-0479">Metal-binding</keyword>
<keyword evidence="4" id="KW-0863">Zinc-finger</keyword>
<dbReference type="SMART" id="SM00436">
    <property type="entry name" value="TOP1Bc"/>
    <property type="match status" value="1"/>
</dbReference>
<dbReference type="PANTHER" id="PTHR42785:SF1">
    <property type="entry name" value="DNA TOPOISOMERASE"/>
    <property type="match status" value="1"/>
</dbReference>
<dbReference type="InterPro" id="IPR003601">
    <property type="entry name" value="Topo_IA_2"/>
</dbReference>
<dbReference type="Gene3D" id="3.40.50.140">
    <property type="match status" value="1"/>
</dbReference>
<dbReference type="PRINTS" id="PR00417">
    <property type="entry name" value="PRTPISMRASEI"/>
</dbReference>
<feature type="site" description="Interaction with DNA" evidence="10">
    <location>
        <position position="154"/>
    </location>
</feature>
<dbReference type="GO" id="GO:0003917">
    <property type="term" value="F:DNA topoisomerase type I (single strand cut, ATP-independent) activity"/>
    <property type="evidence" value="ECO:0007669"/>
    <property type="project" value="UniProtKB-UniRule"/>
</dbReference>
<dbReference type="HOGENOM" id="CLU_002929_4_3_9"/>
<feature type="site" description="Interaction with DNA" evidence="10">
    <location>
        <position position="39"/>
    </location>
</feature>
<feature type="site" description="Interaction with DNA" evidence="10">
    <location>
        <position position="161"/>
    </location>
</feature>
<dbReference type="GO" id="GO:0008270">
    <property type="term" value="F:zinc ion binding"/>
    <property type="evidence" value="ECO:0007669"/>
    <property type="project" value="UniProtKB-KW"/>
</dbReference>
<evidence type="ECO:0000256" key="7">
    <source>
        <dbReference type="ARBA" id="ARBA00023029"/>
    </source>
</evidence>
<dbReference type="EMBL" id="ABEE02000015">
    <property type="protein sequence ID" value="EDP24618.1"/>
    <property type="molecule type" value="Genomic_DNA"/>
</dbReference>
<dbReference type="NCBIfam" id="TIGR01051">
    <property type="entry name" value="topA_bact"/>
    <property type="match status" value="1"/>
</dbReference>
<comment type="similarity">
    <text evidence="2 10">Belongs to the type IA topoisomerase family.</text>
</comment>
<feature type="site" description="Interaction with DNA" evidence="10">
    <location>
        <position position="146"/>
    </location>
</feature>
<reference evidence="13 14" key="1">
    <citation type="submission" date="2007-09" db="EMBL/GenBank/DDBJ databases">
        <title>Draft genome sequence of Peptostreptococcus micros (ATCC 33270).</title>
        <authorList>
            <person name="Sudarsanam P."/>
            <person name="Ley R."/>
            <person name="Guruge J."/>
            <person name="Turnbaugh P.J."/>
            <person name="Mahowald M."/>
            <person name="Liep D."/>
            <person name="Gordon J."/>
        </authorList>
    </citation>
    <scope>NUCLEOTIDE SEQUENCE [LARGE SCALE GENOMIC DNA]</scope>
    <source>
        <strain evidence="13 14">ATCC 33270</strain>
    </source>
</reference>
<evidence type="ECO:0000256" key="5">
    <source>
        <dbReference type="ARBA" id="ARBA00022833"/>
    </source>
</evidence>
<dbReference type="HAMAP" id="MF_00952">
    <property type="entry name" value="Topoisom_1_prok"/>
    <property type="match status" value="1"/>
</dbReference>
<keyword evidence="5" id="KW-0862">Zinc</keyword>
<dbReference type="CDD" id="cd03363">
    <property type="entry name" value="TOPRIM_TopoIA_TopoI"/>
    <property type="match status" value="1"/>
</dbReference>
<dbReference type="SUPFAM" id="SSF57783">
    <property type="entry name" value="Zinc beta-ribbon"/>
    <property type="match status" value="1"/>
</dbReference>
<dbReference type="Gene3D" id="1.10.460.10">
    <property type="entry name" value="Topoisomerase I, domain 2"/>
    <property type="match status" value="1"/>
</dbReference>
<keyword evidence="9 10" id="KW-0413">Isomerase</keyword>
<evidence type="ECO:0000256" key="10">
    <source>
        <dbReference type="HAMAP-Rule" id="MF_00952"/>
    </source>
</evidence>
<dbReference type="InterPro" id="IPR013497">
    <property type="entry name" value="Topo_IA_cen"/>
</dbReference>
<dbReference type="Pfam" id="PF01751">
    <property type="entry name" value="Toprim"/>
    <property type="match status" value="1"/>
</dbReference>
<accession>A8SJ74</accession>
<dbReference type="AlphaFoldDB" id="A8SJ74"/>
<feature type="domain" description="Topo IA-type catalytic" evidence="12">
    <location>
        <begin position="135"/>
        <end position="563"/>
    </location>
</feature>
<dbReference type="Pfam" id="PF01396">
    <property type="entry name" value="Zn_ribbon_Top1"/>
    <property type="match status" value="3"/>
</dbReference>
<comment type="function">
    <text evidence="10">Releases the supercoiling and torsional tension of DNA, which is introduced during the DNA replication and transcription, by transiently cleaving and rejoining one strand of the DNA duplex. Introduces a single-strand break via transesterification at a target site in duplex DNA. The scissile phosphodiester is attacked by the catalytic tyrosine of the enzyme, resulting in the formation of a DNA-(5'-phosphotyrosyl)-enzyme intermediate and the expulsion of a 3'-OH DNA strand. The free DNA strand then undergoes passage around the unbroken strand, thus removing DNA supercoils. Finally, in the religation step, the DNA 3'-OH attacks the covalent intermediate to expel the active-site tyrosine and restore the DNA phosphodiester backbone.</text>
</comment>
<dbReference type="PROSITE" id="PS52039">
    <property type="entry name" value="TOPO_IA_2"/>
    <property type="match status" value="1"/>
</dbReference>
<dbReference type="InterPro" id="IPR023406">
    <property type="entry name" value="Topo_IA_AS"/>
</dbReference>
<name>A8SJ74_9FIRM</name>
<dbReference type="InterPro" id="IPR013826">
    <property type="entry name" value="Topo_IA_cen_sub3"/>
</dbReference>
<dbReference type="GO" id="GO:0005694">
    <property type="term" value="C:chromosome"/>
    <property type="evidence" value="ECO:0007669"/>
    <property type="project" value="InterPro"/>
</dbReference>
<evidence type="ECO:0000256" key="8">
    <source>
        <dbReference type="ARBA" id="ARBA00023125"/>
    </source>
</evidence>
<dbReference type="EC" id="5.6.2.1" evidence="10"/>
<dbReference type="Gene3D" id="3.30.65.10">
    <property type="entry name" value="Bacterial Topoisomerase I, domain 1"/>
    <property type="match status" value="2"/>
</dbReference>
<dbReference type="InterPro" id="IPR013824">
    <property type="entry name" value="Topo_IA_cen_sub1"/>
</dbReference>
<feature type="region of interest" description="Interaction with DNA" evidence="10">
    <location>
        <begin position="169"/>
        <end position="174"/>
    </location>
</feature>
<dbReference type="InterPro" id="IPR023405">
    <property type="entry name" value="Topo_IA_core_domain"/>
</dbReference>
<dbReference type="InterPro" id="IPR006171">
    <property type="entry name" value="TOPRIM_dom"/>
</dbReference>
<dbReference type="InterPro" id="IPR013825">
    <property type="entry name" value="Topo_IA_cen_sub2"/>
</dbReference>
<dbReference type="SUPFAM" id="SSF56712">
    <property type="entry name" value="Prokaryotic type I DNA topoisomerase"/>
    <property type="match status" value="1"/>
</dbReference>
<evidence type="ECO:0000256" key="6">
    <source>
        <dbReference type="ARBA" id="ARBA00022842"/>
    </source>
</evidence>
<evidence type="ECO:0000256" key="4">
    <source>
        <dbReference type="ARBA" id="ARBA00022771"/>
    </source>
</evidence>
<proteinExistence type="inferred from homology"/>
<protein>
    <recommendedName>
        <fullName evidence="10">DNA topoisomerase 1</fullName>
        <ecNumber evidence="10">5.6.2.1</ecNumber>
    </recommendedName>
    <alternativeName>
        <fullName evidence="10">DNA topoisomerase I</fullName>
    </alternativeName>
</protein>
<feature type="active site" description="O-(5'-phospho-DNA)-tyrosine intermediate" evidence="10">
    <location>
        <position position="308"/>
    </location>
</feature>
<dbReference type="GO" id="GO:0003677">
    <property type="term" value="F:DNA binding"/>
    <property type="evidence" value="ECO:0007669"/>
    <property type="project" value="UniProtKB-KW"/>
</dbReference>
<dbReference type="InterPro" id="IPR003602">
    <property type="entry name" value="Topo_IA_DNA-bd_dom"/>
</dbReference>
<keyword evidence="6" id="KW-0460">Magnesium</keyword>
<dbReference type="PROSITE" id="PS00396">
    <property type="entry name" value="TOPO_IA_1"/>
    <property type="match status" value="1"/>
</dbReference>
<dbReference type="Gene3D" id="2.70.20.10">
    <property type="entry name" value="Topoisomerase I, domain 3"/>
    <property type="match status" value="1"/>
</dbReference>
<comment type="caution">
    <text evidence="13">The sequence shown here is derived from an EMBL/GenBank/DDBJ whole genome shotgun (WGS) entry which is preliminary data.</text>
</comment>
<dbReference type="InterPro" id="IPR013498">
    <property type="entry name" value="Topo_IA_Znf"/>
</dbReference>
<dbReference type="InterPro" id="IPR000380">
    <property type="entry name" value="Topo_IA"/>
</dbReference>
<dbReference type="Pfam" id="PF01131">
    <property type="entry name" value="Topoisom_bac"/>
    <property type="match status" value="1"/>
</dbReference>
<dbReference type="InterPro" id="IPR028612">
    <property type="entry name" value="Topoisom_1_IA"/>
</dbReference>
<evidence type="ECO:0000256" key="1">
    <source>
        <dbReference type="ARBA" id="ARBA00000213"/>
    </source>
</evidence>
<evidence type="ECO:0000259" key="12">
    <source>
        <dbReference type="PROSITE" id="PS52039"/>
    </source>
</evidence>
<dbReference type="PANTHER" id="PTHR42785">
    <property type="entry name" value="DNA TOPOISOMERASE, TYPE IA, CORE"/>
    <property type="match status" value="1"/>
</dbReference>
<feature type="site" description="Interaction with DNA" evidence="10">
    <location>
        <position position="149"/>
    </location>
</feature>